<dbReference type="EMBL" id="LNIX01000024">
    <property type="protein sequence ID" value="OXA42887.1"/>
    <property type="molecule type" value="Genomic_DNA"/>
</dbReference>
<evidence type="ECO:0000259" key="2">
    <source>
        <dbReference type="PROSITE" id="PS51457"/>
    </source>
</evidence>
<evidence type="ECO:0000256" key="1">
    <source>
        <dbReference type="SAM" id="MobiDB-lite"/>
    </source>
</evidence>
<dbReference type="AlphaFoldDB" id="A0A226DDV0"/>
<gene>
    <name evidence="3" type="ORF">Fcan01_22345</name>
</gene>
<dbReference type="Proteomes" id="UP000198287">
    <property type="component" value="Unassembled WGS sequence"/>
</dbReference>
<evidence type="ECO:0000313" key="3">
    <source>
        <dbReference type="EMBL" id="OXA42887.1"/>
    </source>
</evidence>
<proteinExistence type="predicted"/>
<sequence>MDHLLVEWVSEPKTYSVVRSEDIVDGTKRLNCVGLIGSETEISWGKKVYLGRVHEVGQDKRILIQNADKLAALALLEEESTATNQLTLKVAVRSKKRKKQHTEATKVLQIDKILASQNLDQPQGNEEDNNENNPVSAPAEPSLDTDIDAQIDYKEKFLALKIKYRELRRKHKTLVRSVAETNEVELYPSSGVTLSAAELASIKLMSNQPTVRARNLFRRLFTLDELRTHSLLGKRCNANRNAIPLPAIDPNRCNAVIGYILKEEGVDGLPANDLSSADAKLFLKKKRTLKREITKSLSDFLREETRKPIV</sequence>
<dbReference type="OrthoDB" id="8890632at2759"/>
<comment type="caution">
    <text evidence="3">The sequence shown here is derived from an EMBL/GenBank/DDBJ whole genome shotgun (WGS) entry which is preliminary data.</text>
</comment>
<protein>
    <recommendedName>
        <fullName evidence="2">BEN domain-containing protein</fullName>
    </recommendedName>
</protein>
<feature type="region of interest" description="Disordered" evidence="1">
    <location>
        <begin position="120"/>
        <end position="144"/>
    </location>
</feature>
<name>A0A226DDV0_FOLCA</name>
<keyword evidence="4" id="KW-1185">Reference proteome</keyword>
<organism evidence="3 4">
    <name type="scientific">Folsomia candida</name>
    <name type="common">Springtail</name>
    <dbReference type="NCBI Taxonomy" id="158441"/>
    <lineage>
        <taxon>Eukaryota</taxon>
        <taxon>Metazoa</taxon>
        <taxon>Ecdysozoa</taxon>
        <taxon>Arthropoda</taxon>
        <taxon>Hexapoda</taxon>
        <taxon>Collembola</taxon>
        <taxon>Entomobryomorpha</taxon>
        <taxon>Isotomoidea</taxon>
        <taxon>Isotomidae</taxon>
        <taxon>Proisotominae</taxon>
        <taxon>Folsomia</taxon>
    </lineage>
</organism>
<dbReference type="GO" id="GO:0003677">
    <property type="term" value="F:DNA binding"/>
    <property type="evidence" value="ECO:0007669"/>
    <property type="project" value="InterPro"/>
</dbReference>
<evidence type="ECO:0000313" key="4">
    <source>
        <dbReference type="Proteomes" id="UP000198287"/>
    </source>
</evidence>
<dbReference type="Gene3D" id="1.10.10.2590">
    <property type="entry name" value="BEN domain"/>
    <property type="match status" value="1"/>
</dbReference>
<accession>A0A226DDV0</accession>
<dbReference type="InterPro" id="IPR018379">
    <property type="entry name" value="BEN_domain"/>
</dbReference>
<reference evidence="3 4" key="1">
    <citation type="submission" date="2015-12" db="EMBL/GenBank/DDBJ databases">
        <title>The genome of Folsomia candida.</title>
        <authorList>
            <person name="Faddeeva A."/>
            <person name="Derks M.F."/>
            <person name="Anvar Y."/>
            <person name="Smit S."/>
            <person name="Van Straalen N."/>
            <person name="Roelofs D."/>
        </authorList>
    </citation>
    <scope>NUCLEOTIDE SEQUENCE [LARGE SCALE GENOMIC DNA]</scope>
    <source>
        <strain evidence="3 4">VU population</strain>
        <tissue evidence="3">Whole body</tissue>
    </source>
</reference>
<dbReference type="PROSITE" id="PS51457">
    <property type="entry name" value="BEN"/>
    <property type="match status" value="1"/>
</dbReference>
<feature type="domain" description="BEN" evidence="2">
    <location>
        <begin position="189"/>
        <end position="308"/>
    </location>
</feature>